<protein>
    <recommendedName>
        <fullName evidence="7">Regulator of microtubule dynamics protein 1</fullName>
    </recommendedName>
    <alternativeName>
        <fullName evidence="8">Protein FAM82B</fullName>
    </alternativeName>
</protein>
<evidence type="ECO:0000313" key="10">
    <source>
        <dbReference type="EMBL" id="JAT25664.1"/>
    </source>
</evidence>
<dbReference type="InterPro" id="IPR049039">
    <property type="entry name" value="RMD1-3_a_helical_rpt"/>
</dbReference>
<dbReference type="AlphaFoldDB" id="A0A1B6LQ53"/>
<dbReference type="PANTHER" id="PTHR16056">
    <property type="entry name" value="REGULATOR OF MICROTUBULE DYNAMICS PROTEIN"/>
    <property type="match status" value="1"/>
</dbReference>
<proteinExistence type="predicted"/>
<accession>A0A1B6LQ53</accession>
<dbReference type="EMBL" id="GEBQ01014313">
    <property type="protein sequence ID" value="JAT25664.1"/>
    <property type="molecule type" value="Transcribed_RNA"/>
</dbReference>
<dbReference type="GO" id="GO:0097431">
    <property type="term" value="C:mitotic spindle pole"/>
    <property type="evidence" value="ECO:0007669"/>
    <property type="project" value="TreeGrafter"/>
</dbReference>
<reference evidence="10" key="1">
    <citation type="submission" date="2015-11" db="EMBL/GenBank/DDBJ databases">
        <title>De novo transcriptome assembly of four potential Pierce s Disease insect vectors from Arizona vineyards.</title>
        <authorList>
            <person name="Tassone E.E."/>
        </authorList>
    </citation>
    <scope>NUCLEOTIDE SEQUENCE</scope>
</reference>
<keyword evidence="5" id="KW-0802">TPR repeat</keyword>
<keyword evidence="3" id="KW-0963">Cytoplasm</keyword>
<organism evidence="10">
    <name type="scientific">Graphocephala atropunctata</name>
    <dbReference type="NCBI Taxonomy" id="36148"/>
    <lineage>
        <taxon>Eukaryota</taxon>
        <taxon>Metazoa</taxon>
        <taxon>Ecdysozoa</taxon>
        <taxon>Arthropoda</taxon>
        <taxon>Hexapoda</taxon>
        <taxon>Insecta</taxon>
        <taxon>Pterygota</taxon>
        <taxon>Neoptera</taxon>
        <taxon>Paraneoptera</taxon>
        <taxon>Hemiptera</taxon>
        <taxon>Auchenorrhyncha</taxon>
        <taxon>Membracoidea</taxon>
        <taxon>Cicadellidae</taxon>
        <taxon>Cicadellinae</taxon>
        <taxon>Cicadellini</taxon>
        <taxon>Graphocephala</taxon>
    </lineage>
</organism>
<name>A0A1B6LQ53_9HEMI</name>
<evidence type="ECO:0000313" key="11">
    <source>
        <dbReference type="EMBL" id="JAT30014.1"/>
    </source>
</evidence>
<dbReference type="Pfam" id="PF21033">
    <property type="entry name" value="RMD1-3"/>
    <property type="match status" value="1"/>
</dbReference>
<feature type="compositionally biased region" description="Basic and acidic residues" evidence="9">
    <location>
        <begin position="79"/>
        <end position="93"/>
    </location>
</feature>
<evidence type="ECO:0000256" key="9">
    <source>
        <dbReference type="SAM" id="MobiDB-lite"/>
    </source>
</evidence>
<comment type="subcellular location">
    <subcellularLocation>
        <location evidence="1">Cytoplasm</location>
        <location evidence="1">Cytoskeleton</location>
    </subcellularLocation>
</comment>
<evidence type="ECO:0000256" key="2">
    <source>
        <dbReference type="ARBA" id="ARBA00011375"/>
    </source>
</evidence>
<gene>
    <name evidence="10" type="ORF">g.41879</name>
    <name evidence="11" type="ORF">g.41880</name>
</gene>
<dbReference type="Gene3D" id="1.25.40.10">
    <property type="entry name" value="Tetratricopeptide repeat domain"/>
    <property type="match status" value="1"/>
</dbReference>
<evidence type="ECO:0000256" key="1">
    <source>
        <dbReference type="ARBA" id="ARBA00004245"/>
    </source>
</evidence>
<dbReference type="GO" id="GO:0008017">
    <property type="term" value="F:microtubule binding"/>
    <property type="evidence" value="ECO:0007669"/>
    <property type="project" value="TreeGrafter"/>
</dbReference>
<keyword evidence="4" id="KW-0677">Repeat</keyword>
<dbReference type="GO" id="GO:0005739">
    <property type="term" value="C:mitochondrion"/>
    <property type="evidence" value="ECO:0007669"/>
    <property type="project" value="TreeGrafter"/>
</dbReference>
<evidence type="ECO:0000256" key="8">
    <source>
        <dbReference type="ARBA" id="ARBA00041958"/>
    </source>
</evidence>
<evidence type="ECO:0000256" key="5">
    <source>
        <dbReference type="ARBA" id="ARBA00022803"/>
    </source>
</evidence>
<dbReference type="GO" id="GO:0005876">
    <property type="term" value="C:spindle microtubule"/>
    <property type="evidence" value="ECO:0007669"/>
    <property type="project" value="TreeGrafter"/>
</dbReference>
<dbReference type="PANTHER" id="PTHR16056:SF16">
    <property type="entry name" value="REGULATOR OF MICROTUBULE DYNAMICS PROTEIN 1"/>
    <property type="match status" value="1"/>
</dbReference>
<dbReference type="InterPro" id="IPR011990">
    <property type="entry name" value="TPR-like_helical_dom_sf"/>
</dbReference>
<comment type="subunit">
    <text evidence="2">Interacts with microtubules.</text>
</comment>
<feature type="region of interest" description="Disordered" evidence="9">
    <location>
        <begin position="73"/>
        <end position="94"/>
    </location>
</feature>
<sequence>MSAIKRFTTLTAVANLLMQVKPSTKVSTVLIELSKFLIGKPSKKCVLLLSGKVVKSRVPLLLLWTVPFMSSAPEGEGSGEAKPKPDQQTKETKNAIQESDELFESNKYQEAISALLPFKDGSDVEVLWRLSRAQYKVSQSSSVSDKEKKELIHEAYERIKKALELDDSHWAIHKWMSVLLDAESEYEGIKARVTQLENVKRHMLRAVELNPTDATTHYMLGSWCYQIADMSWFQRKIAATIFAAPPTSTFEEALHFFSKAEEIQPKFYSPNLLMLGKTLIKLQKPEEAARYLNLAKDYPSSTEEDDSVQKEATELLKKLKI</sequence>
<dbReference type="EMBL" id="GEBQ01009963">
    <property type="protein sequence ID" value="JAT30014.1"/>
    <property type="molecule type" value="Transcribed_RNA"/>
</dbReference>
<dbReference type="SUPFAM" id="SSF48452">
    <property type="entry name" value="TPR-like"/>
    <property type="match status" value="1"/>
</dbReference>
<evidence type="ECO:0000256" key="6">
    <source>
        <dbReference type="ARBA" id="ARBA00023212"/>
    </source>
</evidence>
<evidence type="ECO:0000256" key="4">
    <source>
        <dbReference type="ARBA" id="ARBA00022737"/>
    </source>
</evidence>
<evidence type="ECO:0000256" key="3">
    <source>
        <dbReference type="ARBA" id="ARBA00022490"/>
    </source>
</evidence>
<keyword evidence="6" id="KW-0206">Cytoskeleton</keyword>
<evidence type="ECO:0000256" key="7">
    <source>
        <dbReference type="ARBA" id="ARBA00039966"/>
    </source>
</evidence>